<feature type="transmembrane region" description="Helical" evidence="6">
    <location>
        <begin position="214"/>
        <end position="231"/>
    </location>
</feature>
<feature type="transmembrane region" description="Helical" evidence="6">
    <location>
        <begin position="237"/>
        <end position="265"/>
    </location>
</feature>
<feature type="transmembrane region" description="Helical" evidence="6">
    <location>
        <begin position="180"/>
        <end position="202"/>
    </location>
</feature>
<gene>
    <name evidence="7" type="ORF">QV13_12055</name>
</gene>
<dbReference type="InterPro" id="IPR050833">
    <property type="entry name" value="Poly_Biosynth_Transport"/>
</dbReference>
<comment type="caution">
    <text evidence="7">The sequence shown here is derived from an EMBL/GenBank/DDBJ whole genome shotgun (WGS) entry which is preliminary data.</text>
</comment>
<feature type="transmembrane region" description="Helical" evidence="6">
    <location>
        <begin position="88"/>
        <end position="106"/>
    </location>
</feature>
<evidence type="ECO:0000256" key="6">
    <source>
        <dbReference type="SAM" id="Phobius"/>
    </source>
</evidence>
<feature type="transmembrane region" description="Helical" evidence="6">
    <location>
        <begin position="331"/>
        <end position="353"/>
    </location>
</feature>
<dbReference type="InterPro" id="IPR002797">
    <property type="entry name" value="Polysacc_synth"/>
</dbReference>
<feature type="transmembrane region" description="Helical" evidence="6">
    <location>
        <begin position="156"/>
        <end position="174"/>
    </location>
</feature>
<evidence type="ECO:0000256" key="5">
    <source>
        <dbReference type="ARBA" id="ARBA00023136"/>
    </source>
</evidence>
<reference evidence="7 8" key="1">
    <citation type="submission" date="2016-08" db="EMBL/GenBank/DDBJ databases">
        <title>Whole genome sequence of Mesorhizobium sp. strain UASWS1009 isolated from industrial sewage.</title>
        <authorList>
            <person name="Crovadore J."/>
            <person name="Calmin G."/>
            <person name="Chablais R."/>
            <person name="Cochard B."/>
            <person name="Lefort F."/>
        </authorList>
    </citation>
    <scope>NUCLEOTIDE SEQUENCE [LARGE SCALE GENOMIC DNA]</scope>
    <source>
        <strain evidence="7 8">UASWS1009</strain>
    </source>
</reference>
<evidence type="ECO:0000256" key="4">
    <source>
        <dbReference type="ARBA" id="ARBA00022989"/>
    </source>
</evidence>
<comment type="subcellular location">
    <subcellularLocation>
        <location evidence="1">Cell membrane</location>
        <topology evidence="1">Multi-pass membrane protein</topology>
    </subcellularLocation>
</comment>
<dbReference type="Proteomes" id="UP000094412">
    <property type="component" value="Unassembled WGS sequence"/>
</dbReference>
<evidence type="ECO:0000256" key="2">
    <source>
        <dbReference type="ARBA" id="ARBA00022475"/>
    </source>
</evidence>
<keyword evidence="8" id="KW-1185">Reference proteome</keyword>
<dbReference type="GO" id="GO:0005886">
    <property type="term" value="C:plasma membrane"/>
    <property type="evidence" value="ECO:0007669"/>
    <property type="project" value="UniProtKB-SubCell"/>
</dbReference>
<evidence type="ECO:0000313" key="7">
    <source>
        <dbReference type="EMBL" id="OCX18940.1"/>
    </source>
</evidence>
<evidence type="ECO:0000256" key="1">
    <source>
        <dbReference type="ARBA" id="ARBA00004651"/>
    </source>
</evidence>
<protein>
    <recommendedName>
        <fullName evidence="9">Polysaccharide biosynthesis protein C-terminal domain-containing protein</fullName>
    </recommendedName>
</protein>
<feature type="transmembrane region" description="Helical" evidence="6">
    <location>
        <begin position="118"/>
        <end position="136"/>
    </location>
</feature>
<dbReference type="AlphaFoldDB" id="A0A1C2DVY7"/>
<dbReference type="PANTHER" id="PTHR30250:SF11">
    <property type="entry name" value="O-ANTIGEN TRANSPORTER-RELATED"/>
    <property type="match status" value="1"/>
</dbReference>
<accession>A0A1C2DVY7</accession>
<feature type="transmembrane region" description="Helical" evidence="6">
    <location>
        <begin position="296"/>
        <end position="319"/>
    </location>
</feature>
<dbReference type="PANTHER" id="PTHR30250">
    <property type="entry name" value="PST FAMILY PREDICTED COLANIC ACID TRANSPORTER"/>
    <property type="match status" value="1"/>
</dbReference>
<keyword evidence="3 6" id="KW-0812">Transmembrane</keyword>
<evidence type="ECO:0000313" key="8">
    <source>
        <dbReference type="Proteomes" id="UP000094412"/>
    </source>
</evidence>
<proteinExistence type="predicted"/>
<feature type="transmembrane region" description="Helical" evidence="6">
    <location>
        <begin position="45"/>
        <end position="67"/>
    </location>
</feature>
<feature type="transmembrane region" description="Helical" evidence="6">
    <location>
        <begin position="386"/>
        <end position="407"/>
    </location>
</feature>
<dbReference type="Pfam" id="PF01943">
    <property type="entry name" value="Polysacc_synt"/>
    <property type="match status" value="1"/>
</dbReference>
<dbReference type="EMBL" id="MDEO01000031">
    <property type="protein sequence ID" value="OCX18940.1"/>
    <property type="molecule type" value="Genomic_DNA"/>
</dbReference>
<feature type="transmembrane region" description="Helical" evidence="6">
    <location>
        <begin position="12"/>
        <end position="33"/>
    </location>
</feature>
<feature type="transmembrane region" description="Helical" evidence="6">
    <location>
        <begin position="360"/>
        <end position="380"/>
    </location>
</feature>
<keyword evidence="5 6" id="KW-0472">Membrane</keyword>
<evidence type="ECO:0008006" key="9">
    <source>
        <dbReference type="Google" id="ProtNLM"/>
    </source>
</evidence>
<keyword evidence="4 6" id="KW-1133">Transmembrane helix</keyword>
<dbReference type="STRING" id="1566387.QV13_12055"/>
<keyword evidence="2" id="KW-1003">Cell membrane</keyword>
<dbReference type="OrthoDB" id="9815248at2"/>
<evidence type="ECO:0000256" key="3">
    <source>
        <dbReference type="ARBA" id="ARBA00022692"/>
    </source>
</evidence>
<name>A0A1C2DVY7_9HYPH</name>
<sequence>MKTVRHQVVKSVALFSGTNILAAAIPLLLLPILTRVLTAADYGLVAMYALVITAFGALTGLSAHGAVGMRYFDRTEIDYPRYIGNAMILLFVTSTCVFAIVLLAAGPLEELTQLPRKWLLIGVGVSALQFVLLIRLSVYQSAKQAGSFATFRISQALVDAGLSIVLVLGLALAWEGRLIGQSAAIVLLGIVASVSLAVGGWVKLEPDRKYIAGLLKFGVPLVPHVVGGMLLTSVDRIFIANVIGISQTGVYLVAVQISLGIYLIADACNRAISPWLIETLKMADPAKDIRITRYTLLYFLFLMCSAIAVGIGSIWALPLVVGPAFGGAAKLIWITAIAQAFAGMYLIVANVIFYQEKTAFLSVITISCGILGAVLSYLFLHIFGLVGAAVAQLIAQATMFTGALLFAQHLRPLPWFAALFPTRVRTTD</sequence>
<organism evidence="7 8">
    <name type="scientific">Mesorhizobium hungaricum</name>
    <dbReference type="NCBI Taxonomy" id="1566387"/>
    <lineage>
        <taxon>Bacteria</taxon>
        <taxon>Pseudomonadati</taxon>
        <taxon>Pseudomonadota</taxon>
        <taxon>Alphaproteobacteria</taxon>
        <taxon>Hyphomicrobiales</taxon>
        <taxon>Phyllobacteriaceae</taxon>
        <taxon>Mesorhizobium</taxon>
    </lineage>
</organism>